<accession>A0A553JM82</accession>
<evidence type="ECO:0000313" key="2">
    <source>
        <dbReference type="Proteomes" id="UP000318126"/>
    </source>
</evidence>
<dbReference type="OrthoDB" id="5864577at2"/>
<reference evidence="2" key="1">
    <citation type="submission" date="2019-07" db="EMBL/GenBank/DDBJ databases">
        <title>Shewanella sp. YLB-08 draft genomic sequence.</title>
        <authorList>
            <person name="Yu L."/>
        </authorList>
    </citation>
    <scope>NUCLEOTIDE SEQUENCE [LARGE SCALE GENOMIC DNA]</scope>
    <source>
        <strain evidence="2">JCM 20706</strain>
    </source>
</reference>
<gene>
    <name evidence="1" type="ORF">FN961_15060</name>
</gene>
<name>A0A553JM82_SHEHA</name>
<comment type="caution">
    <text evidence="1">The sequence shown here is derived from an EMBL/GenBank/DDBJ whole genome shotgun (WGS) entry which is preliminary data.</text>
</comment>
<evidence type="ECO:0008006" key="3">
    <source>
        <dbReference type="Google" id="ProtNLM"/>
    </source>
</evidence>
<dbReference type="EMBL" id="VKGK01000018">
    <property type="protein sequence ID" value="TRY13556.1"/>
    <property type="molecule type" value="Genomic_DNA"/>
</dbReference>
<sequence>MSLAITPNSKNALTVKQQLAMLALPANKRVALLKKLGRSQRAKARQRIREQKTITGQKFTPRAHGKNNKMLKRVTRRLEPYVKSTNRLELKHQSSQAGRVAGFQQEGGTEKFTADKAKKLNGTPDYQSPCTRRQAKALAREGYKVRKGKGKRYRRASITEIMERMTLGQAGKVLRLMRDIKDKPSWNIQVSPRPFLGDTPANVQAEIVTLLNQLRG</sequence>
<protein>
    <recommendedName>
        <fullName evidence="3">Virion morphogenesis protein</fullName>
    </recommendedName>
</protein>
<dbReference type="Proteomes" id="UP000318126">
    <property type="component" value="Unassembled WGS sequence"/>
</dbReference>
<dbReference type="AlphaFoldDB" id="A0A553JM82"/>
<evidence type="ECO:0000313" key="1">
    <source>
        <dbReference type="EMBL" id="TRY13556.1"/>
    </source>
</evidence>
<dbReference type="RefSeq" id="WP_144041002.1">
    <property type="nucleotide sequence ID" value="NZ_BMPL01000011.1"/>
</dbReference>
<keyword evidence="2" id="KW-1185">Reference proteome</keyword>
<organism evidence="1 2">
    <name type="scientific">Shewanella hanedai</name>
    <name type="common">Alteromonas hanedai</name>
    <dbReference type="NCBI Taxonomy" id="25"/>
    <lineage>
        <taxon>Bacteria</taxon>
        <taxon>Pseudomonadati</taxon>
        <taxon>Pseudomonadota</taxon>
        <taxon>Gammaproteobacteria</taxon>
        <taxon>Alteromonadales</taxon>
        <taxon>Shewanellaceae</taxon>
        <taxon>Shewanella</taxon>
    </lineage>
</organism>
<proteinExistence type="predicted"/>